<dbReference type="AlphaFoldDB" id="A9A3E9"/>
<feature type="region of interest" description="Disordered" evidence="1">
    <location>
        <begin position="97"/>
        <end position="120"/>
    </location>
</feature>
<accession>A9A3E9</accession>
<evidence type="ECO:0000256" key="1">
    <source>
        <dbReference type="SAM" id="MobiDB-lite"/>
    </source>
</evidence>
<dbReference type="eggNOG" id="arCOG08756">
    <property type="taxonomic scope" value="Archaea"/>
</dbReference>
<dbReference type="STRING" id="436308.Nmar_0985"/>
<name>A9A3E9_NITMS</name>
<reference evidence="2 3" key="1">
    <citation type="journal article" date="2010" name="Proc. Natl. Acad. Sci. U.S.A.">
        <title>Nitrosopumilus maritimus genome reveals unique mechanisms for nitrification and autotrophy in globally distributed marine crenarchaea.</title>
        <authorList>
            <person name="Walker C.B."/>
            <person name="de la Torre J.R."/>
            <person name="Klotz M.G."/>
            <person name="Urakawa H."/>
            <person name="Pinel N."/>
            <person name="Arp D.J."/>
            <person name="Brochier-Armanet C."/>
            <person name="Chain P.S."/>
            <person name="Chan P.P."/>
            <person name="Gollabgir A."/>
            <person name="Hemp J."/>
            <person name="Hugler M."/>
            <person name="Karr E.A."/>
            <person name="Konneke M."/>
            <person name="Shin M."/>
            <person name="Lawton T.J."/>
            <person name="Lowe T."/>
            <person name="Martens-Habbena W."/>
            <person name="Sayavedra-Soto L.A."/>
            <person name="Lang D."/>
            <person name="Sievert S.M."/>
            <person name="Rosenzweig A.C."/>
            <person name="Manning G."/>
            <person name="Stahl D.A."/>
        </authorList>
    </citation>
    <scope>NUCLEOTIDE SEQUENCE [LARGE SCALE GENOMIC DNA]</scope>
    <source>
        <strain evidence="2 3">SCM1</strain>
    </source>
</reference>
<dbReference type="EnsemblBacteria" id="ABX12881">
    <property type="protein sequence ID" value="ABX12881"/>
    <property type="gene ID" value="Nmar_0985"/>
</dbReference>
<protein>
    <submittedName>
        <fullName evidence="2">Uncharacterized protein</fullName>
    </submittedName>
</protein>
<dbReference type="KEGG" id="nmr:Nmar_0985"/>
<evidence type="ECO:0000313" key="3">
    <source>
        <dbReference type="Proteomes" id="UP000000792"/>
    </source>
</evidence>
<keyword evidence="3" id="KW-1185">Reference proteome</keyword>
<feature type="compositionally biased region" description="Basic residues" evidence="1">
    <location>
        <begin position="100"/>
        <end position="120"/>
    </location>
</feature>
<sequence>MILEKVGVGNIIYDLRKKIQQAEADLAQLSDPVSDIPELVETANLIRSNEYLQKTNLKQTELLAIYQKYSDALEELLSTVFEIQNDLKEIVKEQSSLLSKPKRTPAKRISTKRKTKTTKK</sequence>
<evidence type="ECO:0000313" key="2">
    <source>
        <dbReference type="EMBL" id="ABX12881.1"/>
    </source>
</evidence>
<proteinExistence type="predicted"/>
<dbReference type="Proteomes" id="UP000000792">
    <property type="component" value="Chromosome"/>
</dbReference>
<organism evidence="2 3">
    <name type="scientific">Nitrosopumilus maritimus (strain SCM1)</name>
    <dbReference type="NCBI Taxonomy" id="436308"/>
    <lineage>
        <taxon>Archaea</taxon>
        <taxon>Nitrososphaerota</taxon>
        <taxon>Nitrososphaeria</taxon>
        <taxon>Nitrosopumilales</taxon>
        <taxon>Nitrosopumilaceae</taxon>
        <taxon>Nitrosopumilus</taxon>
    </lineage>
</organism>
<dbReference type="EMBL" id="CP000866">
    <property type="protein sequence ID" value="ABX12881.1"/>
    <property type="molecule type" value="Genomic_DNA"/>
</dbReference>
<dbReference type="InParanoid" id="A9A3E9"/>
<gene>
    <name evidence="2" type="ordered locus">Nmar_0985</name>
</gene>
<dbReference type="HOGENOM" id="CLU_170790_0_0_2"/>